<dbReference type="Proteomes" id="UP000220251">
    <property type="component" value="Unassembled WGS sequence"/>
</dbReference>
<dbReference type="OrthoDB" id="9929047at2"/>
<evidence type="ECO:0008006" key="4">
    <source>
        <dbReference type="Google" id="ProtNLM"/>
    </source>
</evidence>
<sequence>MKGLIALLTLSFVFASFPLTSQEVAASSLSTWGKGPGPCVKYMGSRPYQGNSRYALRFFSSCPDKVLINVCVTYDDGSSKFYPSARRVPVAGSMEIYTEPWKRPVDVNFTFGYYAAEIPPPCKAVSLVNPSS</sequence>
<protein>
    <recommendedName>
        <fullName evidence="4">Secreted protein</fullName>
    </recommendedName>
</protein>
<organism evidence="2 3">
    <name type="scientific">Estrella lausannensis</name>
    <dbReference type="NCBI Taxonomy" id="483423"/>
    <lineage>
        <taxon>Bacteria</taxon>
        <taxon>Pseudomonadati</taxon>
        <taxon>Chlamydiota</taxon>
        <taxon>Chlamydiia</taxon>
        <taxon>Parachlamydiales</taxon>
        <taxon>Candidatus Criblamydiaceae</taxon>
        <taxon>Estrella</taxon>
    </lineage>
</organism>
<proteinExistence type="predicted"/>
<name>A0A0H5DP13_9BACT</name>
<evidence type="ECO:0000313" key="2">
    <source>
        <dbReference type="EMBL" id="CRX38211.1"/>
    </source>
</evidence>
<feature type="signal peptide" evidence="1">
    <location>
        <begin position="1"/>
        <end position="21"/>
    </location>
</feature>
<keyword evidence="3" id="KW-1185">Reference proteome</keyword>
<keyword evidence="1" id="KW-0732">Signal</keyword>
<dbReference type="AlphaFoldDB" id="A0A0H5DP13"/>
<accession>A0A0H5DP13</accession>
<evidence type="ECO:0000313" key="3">
    <source>
        <dbReference type="Proteomes" id="UP000220251"/>
    </source>
</evidence>
<evidence type="ECO:0000256" key="1">
    <source>
        <dbReference type="SAM" id="SignalP"/>
    </source>
</evidence>
<reference evidence="3" key="1">
    <citation type="submission" date="2015-06" db="EMBL/GenBank/DDBJ databases">
        <authorList>
            <person name="Bertelli C."/>
        </authorList>
    </citation>
    <scope>NUCLEOTIDE SEQUENCE [LARGE SCALE GENOMIC DNA]</scope>
    <source>
        <strain evidence="3">CRIB-30</strain>
    </source>
</reference>
<dbReference type="RefSeq" id="WP_098038060.1">
    <property type="nucleotide sequence ID" value="NZ_CWGJ01000011.1"/>
</dbReference>
<feature type="chain" id="PRO_5005218534" description="Secreted protein" evidence="1">
    <location>
        <begin position="22"/>
        <end position="132"/>
    </location>
</feature>
<gene>
    <name evidence="2" type="ORF">ELAC_0862</name>
</gene>
<dbReference type="EMBL" id="CWGJ01000011">
    <property type="protein sequence ID" value="CRX38211.1"/>
    <property type="molecule type" value="Genomic_DNA"/>
</dbReference>